<evidence type="ECO:0000256" key="8">
    <source>
        <dbReference type="PROSITE-ProRule" id="PRU00023"/>
    </source>
</evidence>
<dbReference type="FunFam" id="1.25.40.20:FF:000119">
    <property type="entry name" value="Ankyrin repeat and SOCS box containing 1"/>
    <property type="match status" value="1"/>
</dbReference>
<sequence>PVSSAGRSLKEWLREQFCDHPLERCEDTRLHDAAFRGDLATLRSLLQDESFQSRINEKSVWCCGSLPCTPLRIAATAGHGPCVDFLLQKGAEIDLVDVKGQTALYVAVVNGHLECVKILLEAGADPNGSRHHRSTPIYHAARVGRADVLQELIRYGADVDVNHALAPRGPGQAPRPLTTLVVCPLYISAAYHHLPCFRLLLQAGADPDFNCCGPVNVRGFSRGSPVCVLDAVLRHGCEPAFVRLLVDFGADLNLVKVEALGDEATGRVKVNPEALEVFKEARGRPRSLSSLCRIAVRRRLGKSRLDLIHSLPVPDLIRQFLLHEDS</sequence>
<dbReference type="Pfam" id="PF07525">
    <property type="entry name" value="SOCS_box"/>
    <property type="match status" value="1"/>
</dbReference>
<evidence type="ECO:0000256" key="1">
    <source>
        <dbReference type="ARBA" id="ARBA00004906"/>
    </source>
</evidence>
<protein>
    <recommendedName>
        <fullName evidence="7">Ankyrin repeat and SOCS box protein 1</fullName>
    </recommendedName>
</protein>
<dbReference type="GO" id="GO:0035556">
    <property type="term" value="P:intracellular signal transduction"/>
    <property type="evidence" value="ECO:0007669"/>
    <property type="project" value="InterPro"/>
</dbReference>
<dbReference type="GO" id="GO:0000151">
    <property type="term" value="C:ubiquitin ligase complex"/>
    <property type="evidence" value="ECO:0007669"/>
    <property type="project" value="TreeGrafter"/>
</dbReference>
<evidence type="ECO:0000313" key="10">
    <source>
        <dbReference type="EMBL" id="NXU12417.1"/>
    </source>
</evidence>
<comment type="pathway">
    <text evidence="1">Protein modification; protein ubiquitination.</text>
</comment>
<comment type="caution">
    <text evidence="10">The sequence shown here is derived from an EMBL/GenBank/DDBJ whole genome shotgun (WGS) entry which is preliminary data.</text>
</comment>
<organism evidence="10 11">
    <name type="scientific">Pardalotus punctatus</name>
    <name type="common">spotted pardalote</name>
    <dbReference type="NCBI Taxonomy" id="254575"/>
    <lineage>
        <taxon>Eukaryota</taxon>
        <taxon>Metazoa</taxon>
        <taxon>Chordata</taxon>
        <taxon>Craniata</taxon>
        <taxon>Vertebrata</taxon>
        <taxon>Euteleostomi</taxon>
        <taxon>Archelosauria</taxon>
        <taxon>Archosauria</taxon>
        <taxon>Dinosauria</taxon>
        <taxon>Saurischia</taxon>
        <taxon>Theropoda</taxon>
        <taxon>Coelurosauria</taxon>
        <taxon>Aves</taxon>
        <taxon>Neognathae</taxon>
        <taxon>Neoaves</taxon>
        <taxon>Telluraves</taxon>
        <taxon>Australaves</taxon>
        <taxon>Passeriformes</taxon>
        <taxon>Meliphagoidea</taxon>
        <taxon>Pardalotidae</taxon>
        <taxon>Pardalotus</taxon>
    </lineage>
</organism>
<dbReference type="SUPFAM" id="SSF158235">
    <property type="entry name" value="SOCS box-like"/>
    <property type="match status" value="1"/>
</dbReference>
<feature type="domain" description="SOCS box" evidence="9">
    <location>
        <begin position="282"/>
        <end position="326"/>
    </location>
</feature>
<dbReference type="InterPro" id="IPR001496">
    <property type="entry name" value="SOCS_box"/>
</dbReference>
<dbReference type="PANTHER" id="PTHR24173:SF27">
    <property type="entry name" value="ANKYRIN REPEAT AND SOCS BOX PROTEIN 1"/>
    <property type="match status" value="1"/>
</dbReference>
<dbReference type="InterPro" id="IPR036036">
    <property type="entry name" value="SOCS_box-like_dom_sf"/>
</dbReference>
<dbReference type="PROSITE" id="PS50225">
    <property type="entry name" value="SOCS"/>
    <property type="match status" value="1"/>
</dbReference>
<keyword evidence="4" id="KW-0677">Repeat</keyword>
<dbReference type="SMART" id="SM00248">
    <property type="entry name" value="ANK"/>
    <property type="match status" value="5"/>
</dbReference>
<evidence type="ECO:0000256" key="3">
    <source>
        <dbReference type="ARBA" id="ARBA00022473"/>
    </source>
</evidence>
<dbReference type="PANTHER" id="PTHR24173">
    <property type="entry name" value="ANKYRIN REPEAT CONTAINING"/>
    <property type="match status" value="1"/>
</dbReference>
<dbReference type="Gene3D" id="1.25.40.20">
    <property type="entry name" value="Ankyrin repeat-containing domain"/>
    <property type="match status" value="1"/>
</dbReference>
<keyword evidence="5" id="KW-0833">Ubl conjugation pathway</keyword>
<keyword evidence="11" id="KW-1185">Reference proteome</keyword>
<dbReference type="EMBL" id="VZTX01011312">
    <property type="protein sequence ID" value="NXU12417.1"/>
    <property type="molecule type" value="Genomic_DNA"/>
</dbReference>
<dbReference type="Pfam" id="PF00023">
    <property type="entry name" value="Ank"/>
    <property type="match status" value="1"/>
</dbReference>
<proteinExistence type="inferred from homology"/>
<dbReference type="Gene3D" id="1.10.750.20">
    <property type="entry name" value="SOCS box"/>
    <property type="match status" value="1"/>
</dbReference>
<evidence type="ECO:0000256" key="4">
    <source>
        <dbReference type="ARBA" id="ARBA00022737"/>
    </source>
</evidence>
<evidence type="ECO:0000256" key="6">
    <source>
        <dbReference type="ARBA" id="ARBA00023043"/>
    </source>
</evidence>
<feature type="non-terminal residue" evidence="10">
    <location>
        <position position="326"/>
    </location>
</feature>
<comment type="similarity">
    <text evidence="2">Belongs to the ankyrin SOCS box (ASB) family.</text>
</comment>
<reference evidence="10 11" key="1">
    <citation type="submission" date="2019-09" db="EMBL/GenBank/DDBJ databases">
        <title>Bird 10,000 Genomes (B10K) Project - Family phase.</title>
        <authorList>
            <person name="Zhang G."/>
        </authorList>
    </citation>
    <scope>NUCLEOTIDE SEQUENCE [LARGE SCALE GENOMIC DNA]</scope>
    <source>
        <strain evidence="10">B10K-DU-029-51</strain>
    </source>
</reference>
<dbReference type="InterPro" id="IPR002110">
    <property type="entry name" value="Ankyrin_rpt"/>
</dbReference>
<name>A0A7L3I426_9PASS</name>
<dbReference type="Pfam" id="PF12796">
    <property type="entry name" value="Ank_2"/>
    <property type="match status" value="1"/>
</dbReference>
<dbReference type="PRINTS" id="PR01415">
    <property type="entry name" value="ANKYRIN"/>
</dbReference>
<dbReference type="InterPro" id="IPR036770">
    <property type="entry name" value="Ankyrin_rpt-contain_sf"/>
</dbReference>
<evidence type="ECO:0000259" key="9">
    <source>
        <dbReference type="PROSITE" id="PS50225"/>
    </source>
</evidence>
<dbReference type="Pfam" id="PF13606">
    <property type="entry name" value="Ank_3"/>
    <property type="match status" value="1"/>
</dbReference>
<gene>
    <name evidence="10" type="primary">Asb1</name>
    <name evidence="10" type="ORF">PARPUN_R02564</name>
</gene>
<feature type="repeat" description="ANK" evidence="8">
    <location>
        <begin position="132"/>
        <end position="164"/>
    </location>
</feature>
<evidence type="ECO:0000256" key="2">
    <source>
        <dbReference type="ARBA" id="ARBA00005949"/>
    </source>
</evidence>
<dbReference type="SMART" id="SM00969">
    <property type="entry name" value="SOCS_box"/>
    <property type="match status" value="1"/>
</dbReference>
<dbReference type="PROSITE" id="PS50088">
    <property type="entry name" value="ANK_REPEAT"/>
    <property type="match status" value="3"/>
</dbReference>
<dbReference type="PROSITE" id="PS50297">
    <property type="entry name" value="ANK_REP_REGION"/>
    <property type="match status" value="3"/>
</dbReference>
<dbReference type="GO" id="GO:0006511">
    <property type="term" value="P:ubiquitin-dependent protein catabolic process"/>
    <property type="evidence" value="ECO:0007669"/>
    <property type="project" value="TreeGrafter"/>
</dbReference>
<dbReference type="UniPathway" id="UPA00143"/>
<dbReference type="SUPFAM" id="SSF48403">
    <property type="entry name" value="Ankyrin repeat"/>
    <property type="match status" value="1"/>
</dbReference>
<feature type="repeat" description="ANK" evidence="8">
    <location>
        <begin position="99"/>
        <end position="131"/>
    </location>
</feature>
<evidence type="ECO:0000313" key="11">
    <source>
        <dbReference type="Proteomes" id="UP000570592"/>
    </source>
</evidence>
<keyword evidence="6 8" id="KW-0040">ANK repeat</keyword>
<dbReference type="GO" id="GO:0016567">
    <property type="term" value="P:protein ubiquitination"/>
    <property type="evidence" value="ECO:0007669"/>
    <property type="project" value="UniProtKB-UniPathway"/>
</dbReference>
<dbReference type="AlphaFoldDB" id="A0A7L3I426"/>
<dbReference type="FunFam" id="1.10.750.20:FF:000001">
    <property type="entry name" value="Ankyrin repeat and SOCS box containing 1"/>
    <property type="match status" value="1"/>
</dbReference>
<feature type="non-terminal residue" evidence="10">
    <location>
        <position position="1"/>
    </location>
</feature>
<evidence type="ECO:0000256" key="5">
    <source>
        <dbReference type="ARBA" id="ARBA00022786"/>
    </source>
</evidence>
<feature type="repeat" description="ANK" evidence="8">
    <location>
        <begin position="69"/>
        <end position="98"/>
    </location>
</feature>
<accession>A0A7L3I426</accession>
<evidence type="ECO:0000256" key="7">
    <source>
        <dbReference type="ARBA" id="ARBA00072967"/>
    </source>
</evidence>
<keyword evidence="3" id="KW-0217">Developmental protein</keyword>
<dbReference type="Proteomes" id="UP000570592">
    <property type="component" value="Unassembled WGS sequence"/>
</dbReference>